<dbReference type="InterPro" id="IPR013785">
    <property type="entry name" value="Aldolase_TIM"/>
</dbReference>
<dbReference type="NCBIfam" id="TIGR04085">
    <property type="entry name" value="rSAM_more_4Fe4S"/>
    <property type="match status" value="1"/>
</dbReference>
<gene>
    <name evidence="2" type="ORF">SAMN04487992_11013</name>
</gene>
<dbReference type="EMBL" id="FNBD01000010">
    <property type="protein sequence ID" value="SDF26350.1"/>
    <property type="molecule type" value="Genomic_DNA"/>
</dbReference>
<dbReference type="Pfam" id="PF13186">
    <property type="entry name" value="SPASM"/>
    <property type="match status" value="1"/>
</dbReference>
<dbReference type="RefSeq" id="WP_074539000.1">
    <property type="nucleotide sequence ID" value="NZ_FNBD01000010.1"/>
</dbReference>
<dbReference type="SUPFAM" id="SSF102114">
    <property type="entry name" value="Radical SAM enzymes"/>
    <property type="match status" value="1"/>
</dbReference>
<dbReference type="NCBIfam" id="TIGR04193">
    <property type="entry name" value="SPASM_w_grasp"/>
    <property type="match status" value="1"/>
</dbReference>
<evidence type="ECO:0000313" key="2">
    <source>
        <dbReference type="EMBL" id="SDF26350.1"/>
    </source>
</evidence>
<dbReference type="Gene3D" id="3.20.20.70">
    <property type="entry name" value="Aldolase class I"/>
    <property type="match status" value="1"/>
</dbReference>
<accession>A0A1G7JMY9</accession>
<keyword evidence="3" id="KW-1185">Reference proteome</keyword>
<evidence type="ECO:0000313" key="3">
    <source>
        <dbReference type="Proteomes" id="UP000182114"/>
    </source>
</evidence>
<feature type="domain" description="4Fe4S-binding SPASM" evidence="1">
    <location>
        <begin position="247"/>
        <end position="303"/>
    </location>
</feature>
<protein>
    <submittedName>
        <fullName evidence="2">SPASM domain peptide maturase, grasp-with-spasm system</fullName>
    </submittedName>
</protein>
<name>A0A1G7JMY9_9FLAO</name>
<dbReference type="InterPro" id="IPR023885">
    <property type="entry name" value="4Fe4S-binding_SPASM_dom"/>
</dbReference>
<reference evidence="3" key="1">
    <citation type="submission" date="2016-10" db="EMBL/GenBank/DDBJ databases">
        <authorList>
            <person name="Varghese N."/>
            <person name="Submissions S."/>
        </authorList>
    </citation>
    <scope>NUCLEOTIDE SEQUENCE [LARGE SCALE GENOMIC DNA]</scope>
    <source>
        <strain evidence="3">DSM 24729</strain>
    </source>
</reference>
<dbReference type="InterPro" id="IPR058240">
    <property type="entry name" value="rSAM_sf"/>
</dbReference>
<dbReference type="AlphaFoldDB" id="A0A1G7JMY9"/>
<sequence length="367" mass="42931">MSLNQSCLLYSNCIPVKGAKKSIVFDLQNQTFFNIPNDLYNILKDHRGKSIEEIKSVYDNKYDNIIDNYFKILIKNNVAFFTITPELFPEIKLNFFNPFEITNAIVDIGISSSYNINKVFLQLSELHCKYIQIRIFRDSDEKDLRSILNYFNEIKSNTIGLDLFIPYNEGLEELYHLLFEDYPRLNSIIVYSSPYKKNIIPKGHSKYLIYTSLSINSEKHCGLIDKSLFSINMKNFSEAQSFNSCLNGKISIDKNGEIKNCPSIQNSFGNINDISLKDTLKFPDFKKYWKTTKNQIDVCKDCEFRYVCTDCRAYTDRANFDGEIDLSKPLKCGYDPYTNEWQEWSNNPLKQDAIKYYNMQEFIKKDV</sequence>
<dbReference type="Proteomes" id="UP000182114">
    <property type="component" value="Unassembled WGS sequence"/>
</dbReference>
<organism evidence="2 3">
    <name type="scientific">Cellulophaga baltica</name>
    <dbReference type="NCBI Taxonomy" id="76594"/>
    <lineage>
        <taxon>Bacteria</taxon>
        <taxon>Pseudomonadati</taxon>
        <taxon>Bacteroidota</taxon>
        <taxon>Flavobacteriia</taxon>
        <taxon>Flavobacteriales</taxon>
        <taxon>Flavobacteriaceae</taxon>
        <taxon>Cellulophaga</taxon>
    </lineage>
</organism>
<evidence type="ECO:0000259" key="1">
    <source>
        <dbReference type="Pfam" id="PF13186"/>
    </source>
</evidence>
<dbReference type="InterPro" id="IPR026497">
    <property type="entry name" value="GRASP-with-SPASM"/>
</dbReference>
<proteinExistence type="predicted"/>